<dbReference type="PANTHER" id="PTHR47506">
    <property type="entry name" value="TRANSCRIPTIONAL REGULATORY PROTEIN"/>
    <property type="match status" value="1"/>
</dbReference>
<reference evidence="6 7" key="1">
    <citation type="submission" date="2020-07" db="EMBL/GenBank/DDBJ databases">
        <title>Sequencing the genomes of 1000 actinobacteria strains.</title>
        <authorList>
            <person name="Klenk H.-P."/>
        </authorList>
    </citation>
    <scope>NUCLEOTIDE SEQUENCE [LARGE SCALE GENOMIC DNA]</scope>
    <source>
        <strain evidence="6 7">DSM 8598</strain>
    </source>
</reference>
<keyword evidence="1" id="KW-0805">Transcription regulation</keyword>
<gene>
    <name evidence="6" type="ORF">BJY17_001618</name>
</gene>
<organism evidence="6 7">
    <name type="scientific">Agromyces hippuratus</name>
    <dbReference type="NCBI Taxonomy" id="286438"/>
    <lineage>
        <taxon>Bacteria</taxon>
        <taxon>Bacillati</taxon>
        <taxon>Actinomycetota</taxon>
        <taxon>Actinomycetes</taxon>
        <taxon>Micrococcales</taxon>
        <taxon>Microbacteriaceae</taxon>
        <taxon>Agromyces</taxon>
    </lineage>
</organism>
<dbReference type="EMBL" id="JACCFI010000001">
    <property type="protein sequence ID" value="NYG20871.1"/>
    <property type="molecule type" value="Genomic_DNA"/>
</dbReference>
<accession>A0A852X497</accession>
<dbReference type="SUPFAM" id="SSF46689">
    <property type="entry name" value="Homeodomain-like"/>
    <property type="match status" value="1"/>
</dbReference>
<evidence type="ECO:0000259" key="5">
    <source>
        <dbReference type="PROSITE" id="PS50977"/>
    </source>
</evidence>
<feature type="DNA-binding region" description="H-T-H motif" evidence="4">
    <location>
        <begin position="32"/>
        <end position="51"/>
    </location>
</feature>
<evidence type="ECO:0000256" key="1">
    <source>
        <dbReference type="ARBA" id="ARBA00023015"/>
    </source>
</evidence>
<comment type="caution">
    <text evidence="6">The sequence shown here is derived from an EMBL/GenBank/DDBJ whole genome shotgun (WGS) entry which is preliminary data.</text>
</comment>
<keyword evidence="7" id="KW-1185">Reference proteome</keyword>
<dbReference type="Gene3D" id="1.10.357.10">
    <property type="entry name" value="Tetracycline Repressor, domain 2"/>
    <property type="match status" value="1"/>
</dbReference>
<name>A0A852X497_9MICO</name>
<proteinExistence type="predicted"/>
<dbReference type="RefSeq" id="WP_179550927.1">
    <property type="nucleotide sequence ID" value="NZ_JACCFI010000001.1"/>
</dbReference>
<dbReference type="PROSITE" id="PS50977">
    <property type="entry name" value="HTH_TETR_2"/>
    <property type="match status" value="1"/>
</dbReference>
<feature type="domain" description="HTH tetR-type" evidence="5">
    <location>
        <begin position="9"/>
        <end position="69"/>
    </location>
</feature>
<dbReference type="AlphaFoldDB" id="A0A852X497"/>
<keyword evidence="2 4" id="KW-0238">DNA-binding</keyword>
<evidence type="ECO:0000256" key="3">
    <source>
        <dbReference type="ARBA" id="ARBA00023163"/>
    </source>
</evidence>
<dbReference type="PRINTS" id="PR00455">
    <property type="entry name" value="HTHTETR"/>
</dbReference>
<dbReference type="GO" id="GO:0003677">
    <property type="term" value="F:DNA binding"/>
    <property type="evidence" value="ECO:0007669"/>
    <property type="project" value="UniProtKB-UniRule"/>
</dbReference>
<dbReference type="InterPro" id="IPR049484">
    <property type="entry name" value="Rv0078-like_C"/>
</dbReference>
<sequence>MATKAEQRERTRAVILELATQAFAERGYAGVALEDLVAEAGLTRGALYHHFGSKQALFRAVLEAAQARVARAVEVAAAGASDPLAGFLDGCRAFLEASLSPGVRRILLVDGPAVLGWDDWRSGDLDTSAGLLDEGVAELAAAGVIASHRLRTVATMISGALNEVAVANAAAADAPGEIDAAVETLARMLTGLAPLDAA</sequence>
<dbReference type="Proteomes" id="UP000549066">
    <property type="component" value="Unassembled WGS sequence"/>
</dbReference>
<evidence type="ECO:0000313" key="7">
    <source>
        <dbReference type="Proteomes" id="UP000549066"/>
    </source>
</evidence>
<dbReference type="Pfam" id="PF00440">
    <property type="entry name" value="TetR_N"/>
    <property type="match status" value="1"/>
</dbReference>
<dbReference type="InterPro" id="IPR001647">
    <property type="entry name" value="HTH_TetR"/>
</dbReference>
<evidence type="ECO:0000313" key="6">
    <source>
        <dbReference type="EMBL" id="NYG20871.1"/>
    </source>
</evidence>
<evidence type="ECO:0000256" key="2">
    <source>
        <dbReference type="ARBA" id="ARBA00023125"/>
    </source>
</evidence>
<dbReference type="InterPro" id="IPR009057">
    <property type="entry name" value="Homeodomain-like_sf"/>
</dbReference>
<dbReference type="PANTHER" id="PTHR47506:SF1">
    <property type="entry name" value="HTH-TYPE TRANSCRIPTIONAL REGULATOR YJDC"/>
    <property type="match status" value="1"/>
</dbReference>
<keyword evidence="3" id="KW-0804">Transcription</keyword>
<evidence type="ECO:0000256" key="4">
    <source>
        <dbReference type="PROSITE-ProRule" id="PRU00335"/>
    </source>
</evidence>
<protein>
    <submittedName>
        <fullName evidence="6">AcrR family transcriptional regulator</fullName>
    </submittedName>
</protein>
<dbReference type="Pfam" id="PF21351">
    <property type="entry name" value="TetR_C_41"/>
    <property type="match status" value="1"/>
</dbReference>